<feature type="domain" description="SH3" evidence="8">
    <location>
        <begin position="449"/>
        <end position="516"/>
    </location>
</feature>
<keyword evidence="4" id="KW-1003">Cell membrane</keyword>
<dbReference type="Gene3D" id="3.40.50.300">
    <property type="entry name" value="P-loop containing nucleotide triphosphate hydrolases"/>
    <property type="match status" value="1"/>
</dbReference>
<reference evidence="11 12" key="1">
    <citation type="submission" date="2021-04" db="EMBL/GenBank/DDBJ databases">
        <authorList>
            <person name="Bliznina A."/>
        </authorList>
    </citation>
    <scope>NUCLEOTIDE SEQUENCE [LARGE SCALE GENOMIC DNA]</scope>
</reference>
<keyword evidence="5" id="KW-0677">Repeat</keyword>
<dbReference type="InterPro" id="IPR036028">
    <property type="entry name" value="SH3-like_dom_sf"/>
</dbReference>
<dbReference type="SMART" id="SM00326">
    <property type="entry name" value="SH3"/>
    <property type="match status" value="1"/>
</dbReference>
<accession>A0ABN7T143</accession>
<dbReference type="Gene3D" id="2.30.30.40">
    <property type="entry name" value="SH3 Domains"/>
    <property type="match status" value="1"/>
</dbReference>
<dbReference type="PROSITE" id="PS50052">
    <property type="entry name" value="GUANYLATE_KINASE_2"/>
    <property type="match status" value="1"/>
</dbReference>
<protein>
    <submittedName>
        <fullName evidence="11">Oidioi.mRNA.OKI2018_I69.chr1.g2720.t1.cds</fullName>
    </submittedName>
</protein>
<organism evidence="11 12">
    <name type="scientific">Oikopleura dioica</name>
    <name type="common">Tunicate</name>
    <dbReference type="NCBI Taxonomy" id="34765"/>
    <lineage>
        <taxon>Eukaryota</taxon>
        <taxon>Metazoa</taxon>
        <taxon>Chordata</taxon>
        <taxon>Tunicata</taxon>
        <taxon>Appendicularia</taxon>
        <taxon>Copelata</taxon>
        <taxon>Oikopleuridae</taxon>
        <taxon>Oikopleura</taxon>
    </lineage>
</organism>
<dbReference type="Pfam" id="PF09058">
    <property type="entry name" value="L27_1"/>
    <property type="match status" value="1"/>
</dbReference>
<dbReference type="Pfam" id="PF00018">
    <property type="entry name" value="SH3_1"/>
    <property type="match status" value="1"/>
</dbReference>
<dbReference type="PROSITE" id="PS50106">
    <property type="entry name" value="PDZ"/>
    <property type="match status" value="2"/>
</dbReference>
<dbReference type="Gene3D" id="2.30.42.10">
    <property type="match status" value="2"/>
</dbReference>
<dbReference type="InterPro" id="IPR015143">
    <property type="entry name" value="L27_1"/>
</dbReference>
<dbReference type="EMBL" id="OU015566">
    <property type="protein sequence ID" value="CAG5106168.1"/>
    <property type="molecule type" value="Genomic_DNA"/>
</dbReference>
<evidence type="ECO:0000256" key="7">
    <source>
        <dbReference type="PROSITE-ProRule" id="PRU00192"/>
    </source>
</evidence>
<dbReference type="Proteomes" id="UP001158576">
    <property type="component" value="Chromosome 1"/>
</dbReference>
<dbReference type="SUPFAM" id="SSF101288">
    <property type="entry name" value="L27 domain"/>
    <property type="match status" value="1"/>
</dbReference>
<comment type="subcellular location">
    <subcellularLocation>
        <location evidence="2">Cell membrane</location>
    </subcellularLocation>
    <subcellularLocation>
        <location evidence="1">Membrane</location>
        <topology evidence="1">Peripheral membrane protein</topology>
    </subcellularLocation>
</comment>
<dbReference type="SUPFAM" id="SSF50044">
    <property type="entry name" value="SH3-domain"/>
    <property type="match status" value="1"/>
</dbReference>
<dbReference type="PANTHER" id="PTHR23119">
    <property type="entry name" value="DISCS LARGE"/>
    <property type="match status" value="1"/>
</dbReference>
<dbReference type="InterPro" id="IPR001478">
    <property type="entry name" value="PDZ"/>
</dbReference>
<dbReference type="InterPro" id="IPR008144">
    <property type="entry name" value="Guanylate_kin-like_dom"/>
</dbReference>
<keyword evidence="12" id="KW-1185">Reference proteome</keyword>
<dbReference type="InterPro" id="IPR027417">
    <property type="entry name" value="P-loop_NTPase"/>
</dbReference>
<dbReference type="SUPFAM" id="SSF50156">
    <property type="entry name" value="PDZ domain-like"/>
    <property type="match status" value="2"/>
</dbReference>
<feature type="domain" description="Guanylate kinase-like" evidence="9">
    <location>
        <begin position="597"/>
        <end position="772"/>
    </location>
</feature>
<dbReference type="InterPro" id="IPR008145">
    <property type="entry name" value="GK/Ca_channel_bsu"/>
</dbReference>
<dbReference type="SUPFAM" id="SSF52540">
    <property type="entry name" value="P-loop containing nucleoside triphosphate hydrolases"/>
    <property type="match status" value="1"/>
</dbReference>
<proteinExistence type="predicted"/>
<dbReference type="Pfam" id="PF00595">
    <property type="entry name" value="PDZ"/>
    <property type="match status" value="2"/>
</dbReference>
<evidence type="ECO:0000259" key="9">
    <source>
        <dbReference type="PROSITE" id="PS50052"/>
    </source>
</evidence>
<dbReference type="InterPro" id="IPR050614">
    <property type="entry name" value="Synaptic_Scaffolding_LAP-MAGUK"/>
</dbReference>
<dbReference type="InterPro" id="IPR020590">
    <property type="entry name" value="Guanylate_kinase_CS"/>
</dbReference>
<sequence>MPVKRDDAEAALAILNRLQTESEKDSPVALAATRVANIFQSRLYNALLDIQEYYELHLNNKDTPQQDPEFDIFRITLEKSESGLGFSITGGIDSPVDTGDIHIYISKIIPGGAAEQQGQLRPGDAVLAINNIDCRTVTHGTCVDILRSSGSSVELSIGRRRPQLSSTLLPKPELLQSSSENILASSNSTINDATTELITVKLQRARQALASRSLAAWETNISKEMTGFSSPRSSPAALPLKKAGCKRAIELCSETPVQVESSDDHVLPSATSSSISLTENLASSKGNILDVSRVSDFGIPAGSAADSAIKHGCAVYDGTQGRNHMPRTVTLKRGKSGFGFNIVGGEAEIDPEWNDSPPGIFVSFVLAGGPADSSKSLQKGDRILTVNSNSIEYASHQEAALILRNSGDTVELVVQHEPENFAKFEHRMHDLRQQMLSASIGGGLQTSSKKEMTVRALFDYTAVRDSGLPSKGLSFRFGDIIHVTNASDKEWWQANLMGKPAEQGCIPSKARVERKEKLRMKQVKFRRPGQPNGEVRKSRGRLNVRVNALSSKLNLMKSKENICREETHSSSSDDEFEMGDDWVLSYEPVKQVEVEYPRPIVIFGPLKEKMSDELIKLDASKYQQAIPHTTRPKRNCEVEGRDYYFISKADMTTQIENREFIEAGQFSDNLYGTSIKAVMDVAQTNKHCILDVSGGALRRLSDAQLPAIAIYIKPRSVETLMESNKRLSEQAALQIIQQCQRLEADYAEQFTAVIQAEDGEEHVREQVLEIVESLSGTSHWLPTGDKL</sequence>
<dbReference type="SMART" id="SM00228">
    <property type="entry name" value="PDZ"/>
    <property type="match status" value="2"/>
</dbReference>
<evidence type="ECO:0000256" key="2">
    <source>
        <dbReference type="ARBA" id="ARBA00004236"/>
    </source>
</evidence>
<evidence type="ECO:0000256" key="6">
    <source>
        <dbReference type="ARBA" id="ARBA00023136"/>
    </source>
</evidence>
<dbReference type="CDD" id="cd00071">
    <property type="entry name" value="GMPK"/>
    <property type="match status" value="1"/>
</dbReference>
<dbReference type="PANTHER" id="PTHR23119:SF51">
    <property type="entry name" value="DISKS LARGE 1 TUMOR SUPPRESSOR PROTEIN"/>
    <property type="match status" value="1"/>
</dbReference>
<evidence type="ECO:0000313" key="12">
    <source>
        <dbReference type="Proteomes" id="UP001158576"/>
    </source>
</evidence>
<dbReference type="SMART" id="SM00072">
    <property type="entry name" value="GuKc"/>
    <property type="match status" value="1"/>
</dbReference>
<dbReference type="PROSITE" id="PS00856">
    <property type="entry name" value="GUANYLATE_KINASE_1"/>
    <property type="match status" value="1"/>
</dbReference>
<dbReference type="InterPro" id="IPR001452">
    <property type="entry name" value="SH3_domain"/>
</dbReference>
<dbReference type="PROSITE" id="PS50002">
    <property type="entry name" value="SH3"/>
    <property type="match status" value="1"/>
</dbReference>
<keyword evidence="6" id="KW-0472">Membrane</keyword>
<dbReference type="Gene3D" id="1.10.287.470">
    <property type="entry name" value="Helix hairpin bin"/>
    <property type="match status" value="1"/>
</dbReference>
<evidence type="ECO:0000256" key="5">
    <source>
        <dbReference type="ARBA" id="ARBA00022737"/>
    </source>
</evidence>
<dbReference type="Pfam" id="PF00625">
    <property type="entry name" value="Guanylate_kin"/>
    <property type="match status" value="1"/>
</dbReference>
<evidence type="ECO:0000259" key="10">
    <source>
        <dbReference type="PROSITE" id="PS50106"/>
    </source>
</evidence>
<feature type="domain" description="PDZ" evidence="10">
    <location>
        <begin position="74"/>
        <end position="161"/>
    </location>
</feature>
<gene>
    <name evidence="11" type="ORF">OKIOD_LOCUS11485</name>
</gene>
<evidence type="ECO:0000256" key="1">
    <source>
        <dbReference type="ARBA" id="ARBA00004170"/>
    </source>
</evidence>
<feature type="domain" description="PDZ" evidence="10">
    <location>
        <begin position="328"/>
        <end position="418"/>
    </location>
</feature>
<evidence type="ECO:0000259" key="8">
    <source>
        <dbReference type="PROSITE" id="PS50002"/>
    </source>
</evidence>
<evidence type="ECO:0000256" key="4">
    <source>
        <dbReference type="ARBA" id="ARBA00022475"/>
    </source>
</evidence>
<evidence type="ECO:0000313" key="11">
    <source>
        <dbReference type="EMBL" id="CAG5106168.1"/>
    </source>
</evidence>
<dbReference type="InterPro" id="IPR036892">
    <property type="entry name" value="L27_dom_sf"/>
</dbReference>
<dbReference type="CDD" id="cd11861">
    <property type="entry name" value="SH3_DLG-like"/>
    <property type="match status" value="1"/>
</dbReference>
<dbReference type="InterPro" id="IPR036034">
    <property type="entry name" value="PDZ_sf"/>
</dbReference>
<evidence type="ECO:0000256" key="3">
    <source>
        <dbReference type="ARBA" id="ARBA00022443"/>
    </source>
</evidence>
<keyword evidence="3 7" id="KW-0728">SH3 domain</keyword>
<name>A0ABN7T143_OIKDI</name>